<name>A0A1U9V1Z9_CUPNE</name>
<dbReference type="SUPFAM" id="SSF51182">
    <property type="entry name" value="RmlC-like cupins"/>
    <property type="match status" value="1"/>
</dbReference>
<dbReference type="KEGG" id="cuh:BJN34_34520"/>
<evidence type="ECO:0000313" key="3">
    <source>
        <dbReference type="Proteomes" id="UP000189627"/>
    </source>
</evidence>
<accession>A0A1U9V1Z9</accession>
<dbReference type="EMBL" id="CP017758">
    <property type="protein sequence ID" value="AQV98996.1"/>
    <property type="molecule type" value="Genomic_DNA"/>
</dbReference>
<evidence type="ECO:0000259" key="1">
    <source>
        <dbReference type="Pfam" id="PF05899"/>
    </source>
</evidence>
<feature type="domain" description="(S)-ureidoglycine aminohydrolase cupin" evidence="1">
    <location>
        <begin position="36"/>
        <end position="108"/>
    </location>
</feature>
<reference evidence="3" key="1">
    <citation type="submission" date="2017-02" db="EMBL/GenBank/DDBJ databases">
        <title>Complete genome sequence of Cupriavidus necator strain NH9, a 3-chlorobenzoate degrader.</title>
        <authorList>
            <person name="Moriuchi R."/>
            <person name="Dohra H."/>
            <person name="Ogawa N."/>
        </authorList>
    </citation>
    <scope>NUCLEOTIDE SEQUENCE [LARGE SCALE GENOMIC DNA]</scope>
    <source>
        <strain evidence="3">NH9</strain>
    </source>
</reference>
<dbReference type="Pfam" id="PF05899">
    <property type="entry name" value="Cupin_3"/>
    <property type="match status" value="1"/>
</dbReference>
<dbReference type="InterPro" id="IPR008579">
    <property type="entry name" value="UGlyAH_Cupin_dom"/>
</dbReference>
<dbReference type="Proteomes" id="UP000189627">
    <property type="component" value="Chromosome 2"/>
</dbReference>
<dbReference type="OrthoDB" id="9799053at2"/>
<dbReference type="InterPro" id="IPR011051">
    <property type="entry name" value="RmlC_Cupin_sf"/>
</dbReference>
<proteinExistence type="predicted"/>
<evidence type="ECO:0000313" key="2">
    <source>
        <dbReference type="EMBL" id="AQV98996.1"/>
    </source>
</evidence>
<sequence>MAKLIKDIKPLGARVGEFTKLDFGMDESDWCAATGQSKSYVVGWWEGKVGAVDFPETSADEVVWLVEGRIALTDVEGGRKEFSAGQAYLLPAGFAGRWETVADAKKFYVLLNQS</sequence>
<dbReference type="AlphaFoldDB" id="A0A1U9V1Z9"/>
<organism evidence="2 3">
    <name type="scientific">Cupriavidus necator</name>
    <name type="common">Alcaligenes eutrophus</name>
    <name type="synonym">Ralstonia eutropha</name>
    <dbReference type="NCBI Taxonomy" id="106590"/>
    <lineage>
        <taxon>Bacteria</taxon>
        <taxon>Pseudomonadati</taxon>
        <taxon>Pseudomonadota</taxon>
        <taxon>Betaproteobacteria</taxon>
        <taxon>Burkholderiales</taxon>
        <taxon>Burkholderiaceae</taxon>
        <taxon>Cupriavidus</taxon>
    </lineage>
</organism>
<dbReference type="InterPro" id="IPR014710">
    <property type="entry name" value="RmlC-like_jellyroll"/>
</dbReference>
<protein>
    <submittedName>
        <fullName evidence="2">Cupin</fullName>
    </submittedName>
</protein>
<gene>
    <name evidence="2" type="ORF">BJN34_34520</name>
</gene>
<dbReference type="RefSeq" id="WP_078201201.1">
    <property type="nucleotide sequence ID" value="NZ_CP017758.1"/>
</dbReference>
<dbReference type="Gene3D" id="2.60.120.10">
    <property type="entry name" value="Jelly Rolls"/>
    <property type="match status" value="1"/>
</dbReference>